<proteinExistence type="predicted"/>
<comment type="caution">
    <text evidence="2">The sequence shown here is derived from an EMBL/GenBank/DDBJ whole genome shotgun (WGS) entry which is preliminary data.</text>
</comment>
<reference evidence="2 3" key="1">
    <citation type="journal article" date="2021" name="Elife">
        <title>Chloroplast acquisition without the gene transfer in kleptoplastic sea slugs, Plakobranchus ocellatus.</title>
        <authorList>
            <person name="Maeda T."/>
            <person name="Takahashi S."/>
            <person name="Yoshida T."/>
            <person name="Shimamura S."/>
            <person name="Takaki Y."/>
            <person name="Nagai Y."/>
            <person name="Toyoda A."/>
            <person name="Suzuki Y."/>
            <person name="Arimoto A."/>
            <person name="Ishii H."/>
            <person name="Satoh N."/>
            <person name="Nishiyama T."/>
            <person name="Hasebe M."/>
            <person name="Maruyama T."/>
            <person name="Minagawa J."/>
            <person name="Obokata J."/>
            <person name="Shigenobu S."/>
        </authorList>
    </citation>
    <scope>NUCLEOTIDE SEQUENCE [LARGE SCALE GENOMIC DNA]</scope>
</reference>
<accession>A0AAV4C8M3</accession>
<feature type="compositionally biased region" description="Polar residues" evidence="1">
    <location>
        <begin position="208"/>
        <end position="245"/>
    </location>
</feature>
<evidence type="ECO:0000313" key="3">
    <source>
        <dbReference type="Proteomes" id="UP000735302"/>
    </source>
</evidence>
<evidence type="ECO:0000313" key="2">
    <source>
        <dbReference type="EMBL" id="GFO29065.1"/>
    </source>
</evidence>
<dbReference type="EMBL" id="BLXT01006120">
    <property type="protein sequence ID" value="GFO29065.1"/>
    <property type="molecule type" value="Genomic_DNA"/>
</dbReference>
<organism evidence="2 3">
    <name type="scientific">Plakobranchus ocellatus</name>
    <dbReference type="NCBI Taxonomy" id="259542"/>
    <lineage>
        <taxon>Eukaryota</taxon>
        <taxon>Metazoa</taxon>
        <taxon>Spiralia</taxon>
        <taxon>Lophotrochozoa</taxon>
        <taxon>Mollusca</taxon>
        <taxon>Gastropoda</taxon>
        <taxon>Heterobranchia</taxon>
        <taxon>Euthyneura</taxon>
        <taxon>Panpulmonata</taxon>
        <taxon>Sacoglossa</taxon>
        <taxon>Placobranchoidea</taxon>
        <taxon>Plakobranchidae</taxon>
        <taxon>Plakobranchus</taxon>
    </lineage>
</organism>
<dbReference type="AlphaFoldDB" id="A0AAV4C8M3"/>
<feature type="compositionally biased region" description="Basic residues" evidence="1">
    <location>
        <begin position="171"/>
        <end position="180"/>
    </location>
</feature>
<dbReference type="Proteomes" id="UP000735302">
    <property type="component" value="Unassembled WGS sequence"/>
</dbReference>
<feature type="compositionally biased region" description="Basic and acidic residues" evidence="1">
    <location>
        <begin position="154"/>
        <end position="170"/>
    </location>
</feature>
<evidence type="ECO:0000256" key="1">
    <source>
        <dbReference type="SAM" id="MobiDB-lite"/>
    </source>
</evidence>
<name>A0AAV4C8M3_9GAST</name>
<feature type="compositionally biased region" description="Low complexity" evidence="1">
    <location>
        <begin position="182"/>
        <end position="192"/>
    </location>
</feature>
<feature type="compositionally biased region" description="Basic and acidic residues" evidence="1">
    <location>
        <begin position="263"/>
        <end position="275"/>
    </location>
</feature>
<keyword evidence="3" id="KW-1185">Reference proteome</keyword>
<gene>
    <name evidence="2" type="ORF">PoB_005557000</name>
</gene>
<protein>
    <submittedName>
        <fullName evidence="2">Uncharacterized protein</fullName>
    </submittedName>
</protein>
<sequence length="338" mass="37869">MKKAWDDISTSAIANCFRNAGFYSQEESSETESETSQENRDLVFLFDRLKGVVPADGTLGAFLYIDEDIPALPQDVYSKRLCCLILKMLEEEPDERPDAYEILFKTSEIRSKRYEPGDLETKLDIKLDFREVIIAVTEFTENTVSSNVSVEESHTCDGFKDDTDSKETVVHRPRVAKTNRHSAGSNASGSSNLFENLQRDTFGTITNKKAQRRMSSGHSVSEDSATPTWGSDSFLQENSSESSLNPLHRRSFPKISELPEADQSQKETCRPKEKVTGSTSKSRGKQDSKDGSLNELVKSTLNVFAEQTDSLKELMVKRATGDQSYKVDGEAMLNHQPF</sequence>
<feature type="region of interest" description="Disordered" evidence="1">
    <location>
        <begin position="208"/>
        <end position="294"/>
    </location>
</feature>
<feature type="region of interest" description="Disordered" evidence="1">
    <location>
        <begin position="154"/>
        <end position="195"/>
    </location>
</feature>